<accession>A0AAN8B9B2</accession>
<dbReference type="EMBL" id="JAULUE010002063">
    <property type="protein sequence ID" value="KAK5880991.1"/>
    <property type="molecule type" value="Genomic_DNA"/>
</dbReference>
<name>A0AAN8B9B2_9TELE</name>
<dbReference type="AlphaFoldDB" id="A0AAN8B9B2"/>
<comment type="caution">
    <text evidence="1">The sequence shown here is derived from an EMBL/GenBank/DDBJ whole genome shotgun (WGS) entry which is preliminary data.</text>
</comment>
<gene>
    <name evidence="1" type="ORF">CesoFtcFv8_021843</name>
</gene>
<sequence length="73" mass="8247">MGFFSMAVLFVSRLSSCLRHLLLSSLLLFPDGRLCSSGRLLVRFQVGLFGLCCFTFRPLLDAFLRLTFSTFGF</sequence>
<keyword evidence="2" id="KW-1185">Reference proteome</keyword>
<evidence type="ECO:0000313" key="2">
    <source>
        <dbReference type="Proteomes" id="UP001335648"/>
    </source>
</evidence>
<proteinExistence type="predicted"/>
<organism evidence="1 2">
    <name type="scientific">Champsocephalus esox</name>
    <name type="common">pike icefish</name>
    <dbReference type="NCBI Taxonomy" id="159716"/>
    <lineage>
        <taxon>Eukaryota</taxon>
        <taxon>Metazoa</taxon>
        <taxon>Chordata</taxon>
        <taxon>Craniata</taxon>
        <taxon>Vertebrata</taxon>
        <taxon>Euteleostomi</taxon>
        <taxon>Actinopterygii</taxon>
        <taxon>Neopterygii</taxon>
        <taxon>Teleostei</taxon>
        <taxon>Neoteleostei</taxon>
        <taxon>Acanthomorphata</taxon>
        <taxon>Eupercaria</taxon>
        <taxon>Perciformes</taxon>
        <taxon>Notothenioidei</taxon>
        <taxon>Channichthyidae</taxon>
        <taxon>Champsocephalus</taxon>
    </lineage>
</organism>
<evidence type="ECO:0000313" key="1">
    <source>
        <dbReference type="EMBL" id="KAK5880991.1"/>
    </source>
</evidence>
<reference evidence="1 2" key="1">
    <citation type="journal article" date="2023" name="Mol. Biol. Evol.">
        <title>Genomics of Secondarily Temperate Adaptation in the Only Non-Antarctic Icefish.</title>
        <authorList>
            <person name="Rivera-Colon A.G."/>
            <person name="Rayamajhi N."/>
            <person name="Minhas B.F."/>
            <person name="Madrigal G."/>
            <person name="Bilyk K.T."/>
            <person name="Yoon V."/>
            <person name="Hune M."/>
            <person name="Gregory S."/>
            <person name="Cheng C.H.C."/>
            <person name="Catchen J.M."/>
        </authorList>
    </citation>
    <scope>NUCLEOTIDE SEQUENCE [LARGE SCALE GENOMIC DNA]</scope>
    <source>
        <strain evidence="1">JC2023a</strain>
    </source>
</reference>
<protein>
    <submittedName>
        <fullName evidence="1">Uncharacterized protein</fullName>
    </submittedName>
</protein>
<dbReference type="Proteomes" id="UP001335648">
    <property type="component" value="Unassembled WGS sequence"/>
</dbReference>